<sequence>MPSVAMLERYALQAPEHDDTEQVLCKECGCPVEEDYHCNYCEEYPPNAH</sequence>
<reference evidence="1" key="1">
    <citation type="submission" date="2020-04" db="EMBL/GenBank/DDBJ databases">
        <authorList>
            <person name="Chiriac C."/>
            <person name="Salcher M."/>
            <person name="Ghai R."/>
            <person name="Kavagutti S V."/>
        </authorList>
    </citation>
    <scope>NUCLEOTIDE SEQUENCE</scope>
</reference>
<accession>A0A6J5LY91</accession>
<gene>
    <name evidence="1" type="ORF">UFOVP338_46</name>
</gene>
<protein>
    <submittedName>
        <fullName evidence="1">Uncharacterized protein</fullName>
    </submittedName>
</protein>
<name>A0A6J5LY91_9CAUD</name>
<dbReference type="EMBL" id="LR796351">
    <property type="protein sequence ID" value="CAB4139485.1"/>
    <property type="molecule type" value="Genomic_DNA"/>
</dbReference>
<proteinExistence type="predicted"/>
<evidence type="ECO:0000313" key="1">
    <source>
        <dbReference type="EMBL" id="CAB4139485.1"/>
    </source>
</evidence>
<organism evidence="1">
    <name type="scientific">uncultured Caudovirales phage</name>
    <dbReference type="NCBI Taxonomy" id="2100421"/>
    <lineage>
        <taxon>Viruses</taxon>
        <taxon>Duplodnaviria</taxon>
        <taxon>Heunggongvirae</taxon>
        <taxon>Uroviricota</taxon>
        <taxon>Caudoviricetes</taxon>
        <taxon>Peduoviridae</taxon>
        <taxon>Maltschvirus</taxon>
        <taxon>Maltschvirus maltsch</taxon>
    </lineage>
</organism>